<name>A0ABR6GSY3_9BURK</name>
<feature type="transmembrane region" description="Helical" evidence="1">
    <location>
        <begin position="327"/>
        <end position="350"/>
    </location>
</feature>
<dbReference type="Proteomes" id="UP000574369">
    <property type="component" value="Unassembled WGS sequence"/>
</dbReference>
<gene>
    <name evidence="3" type="ORF">FHS28_001739</name>
</gene>
<reference evidence="3 4" key="1">
    <citation type="submission" date="2020-08" db="EMBL/GenBank/DDBJ databases">
        <title>Genomic Encyclopedia of Type Strains, Phase III (KMG-III): the genomes of soil and plant-associated and newly described type strains.</title>
        <authorList>
            <person name="Whitman W."/>
        </authorList>
    </citation>
    <scope>NUCLEOTIDE SEQUENCE [LARGE SCALE GENOMIC DNA]</scope>
    <source>
        <strain evidence="3 4">CECT 7247</strain>
    </source>
</reference>
<feature type="transmembrane region" description="Helical" evidence="1">
    <location>
        <begin position="204"/>
        <end position="228"/>
    </location>
</feature>
<keyword evidence="4" id="KW-1185">Reference proteome</keyword>
<comment type="caution">
    <text evidence="3">The sequence shown here is derived from an EMBL/GenBank/DDBJ whole genome shotgun (WGS) entry which is preliminary data.</text>
</comment>
<keyword evidence="1" id="KW-0812">Transmembrane</keyword>
<evidence type="ECO:0000313" key="3">
    <source>
        <dbReference type="EMBL" id="MBB3194354.1"/>
    </source>
</evidence>
<evidence type="ECO:0000256" key="2">
    <source>
        <dbReference type="SAM" id="SignalP"/>
    </source>
</evidence>
<accession>A0ABR6GSY3</accession>
<feature type="signal peptide" evidence="2">
    <location>
        <begin position="1"/>
        <end position="19"/>
    </location>
</feature>
<evidence type="ECO:0000313" key="4">
    <source>
        <dbReference type="Proteomes" id="UP000574369"/>
    </source>
</evidence>
<keyword evidence="2" id="KW-0732">Signal</keyword>
<keyword evidence="1" id="KW-1133">Transmembrane helix</keyword>
<organism evidence="3 4">
    <name type="scientific">Roseateles terrae</name>
    <dbReference type="NCBI Taxonomy" id="431060"/>
    <lineage>
        <taxon>Bacteria</taxon>
        <taxon>Pseudomonadati</taxon>
        <taxon>Pseudomonadota</taxon>
        <taxon>Betaproteobacteria</taxon>
        <taxon>Burkholderiales</taxon>
        <taxon>Sphaerotilaceae</taxon>
        <taxon>Roseateles</taxon>
    </lineage>
</organism>
<feature type="transmembrane region" description="Helical" evidence="1">
    <location>
        <begin position="175"/>
        <end position="192"/>
    </location>
</feature>
<sequence length="498" mass="54096">MALAVWMVVVAAHVPFVLADADASLGFSRGPWTDEGLYTAQVRNALQTGTLDLTESDGVIKEPLYALLAYGVLGGIGDSMTVMRLTMLGLSTLILAWVASGRALLSRAVLLGLPVLALSYYPFHYAHLALVEVTASFLILAALSAVHQRLCGAGRWTWGVSALLIFVAYGMKVQFVYAAVIPPLAFGVAWLLNAGAWRKTWRSALMDVTGSGAAAAVMAGVFAAAWYVPNRALMSFVLGSQSSRGSSSITQVMHSIAANTRELLMDRRLWGVWLLVVVGLVAAAVARRAVRIHPEQQRQWAALIGPPTAWVLIELHKLTLSYLPSRYVLSLVMALGLLGACGLLAAWHWVERGPDRAARHATLSWRHGVIAALVVVLGLDMRDYAKAMERRTYVIRDTQQRLAAEGRWNGQLVIGPWTSTLFWGSGALTKPVWKGYFNDGETLRRLQPVAIASEPDEADSEGAYQAAGLSLAQPPTWSVTVRDWTVNLHPPAQTQRVK</sequence>
<feature type="transmembrane region" description="Helical" evidence="1">
    <location>
        <begin position="153"/>
        <end position="169"/>
    </location>
</feature>
<evidence type="ECO:0008006" key="5">
    <source>
        <dbReference type="Google" id="ProtNLM"/>
    </source>
</evidence>
<feature type="transmembrane region" description="Helical" evidence="1">
    <location>
        <begin position="127"/>
        <end position="146"/>
    </location>
</feature>
<feature type="chain" id="PRO_5046461433" description="Glycosyltransferase RgtA/B/C/D-like domain-containing protein" evidence="2">
    <location>
        <begin position="20"/>
        <end position="498"/>
    </location>
</feature>
<dbReference type="RefSeq" id="WP_088450394.1">
    <property type="nucleotide sequence ID" value="NZ_JACHXO010000002.1"/>
</dbReference>
<keyword evidence="1" id="KW-0472">Membrane</keyword>
<evidence type="ECO:0000256" key="1">
    <source>
        <dbReference type="SAM" id="Phobius"/>
    </source>
</evidence>
<dbReference type="EMBL" id="JACHXO010000002">
    <property type="protein sequence ID" value="MBB3194354.1"/>
    <property type="molecule type" value="Genomic_DNA"/>
</dbReference>
<proteinExistence type="predicted"/>
<protein>
    <recommendedName>
        <fullName evidence="5">Glycosyltransferase RgtA/B/C/D-like domain-containing protein</fullName>
    </recommendedName>
</protein>
<feature type="transmembrane region" description="Helical" evidence="1">
    <location>
        <begin position="362"/>
        <end position="381"/>
    </location>
</feature>
<feature type="transmembrane region" description="Helical" evidence="1">
    <location>
        <begin position="270"/>
        <end position="290"/>
    </location>
</feature>